<dbReference type="RefSeq" id="XP_043015574.1">
    <property type="nucleotide sequence ID" value="XM_043146869.1"/>
</dbReference>
<comment type="similarity">
    <text evidence="2 9">Belongs to the RRP36 family.</text>
</comment>
<evidence type="ECO:0000256" key="5">
    <source>
        <dbReference type="ARBA" id="ARBA00023054"/>
    </source>
</evidence>
<feature type="region of interest" description="Disordered" evidence="10">
    <location>
        <begin position="1"/>
        <end position="50"/>
    </location>
</feature>
<feature type="region of interest" description="Disordered" evidence="10">
    <location>
        <begin position="279"/>
        <end position="325"/>
    </location>
</feature>
<keyword evidence="5" id="KW-0175">Coiled coil</keyword>
<dbReference type="GO" id="GO:0000462">
    <property type="term" value="P:maturation of SSU-rRNA from tricistronic rRNA transcript (SSU-rRNA, 5.8S rRNA, LSU-rRNA)"/>
    <property type="evidence" value="ECO:0007669"/>
    <property type="project" value="TreeGrafter"/>
</dbReference>
<proteinExistence type="inferred from homology"/>
<evidence type="ECO:0000256" key="6">
    <source>
        <dbReference type="ARBA" id="ARBA00023242"/>
    </source>
</evidence>
<dbReference type="OrthoDB" id="448446at2759"/>
<evidence type="ECO:0000256" key="8">
    <source>
        <dbReference type="ARBA" id="ARBA00025053"/>
    </source>
</evidence>
<evidence type="ECO:0000313" key="12">
    <source>
        <dbReference type="Proteomes" id="UP001049176"/>
    </source>
</evidence>
<evidence type="ECO:0000256" key="2">
    <source>
        <dbReference type="ARBA" id="ARBA00009418"/>
    </source>
</evidence>
<feature type="compositionally biased region" description="Basic residues" evidence="10">
    <location>
        <begin position="316"/>
        <end position="325"/>
    </location>
</feature>
<reference evidence="11" key="1">
    <citation type="journal article" date="2021" name="Genome Biol. Evol.">
        <title>The assembled and annotated genome of the fairy-ring fungus Marasmius oreades.</title>
        <authorList>
            <person name="Hiltunen M."/>
            <person name="Ament-Velasquez S.L."/>
            <person name="Johannesson H."/>
        </authorList>
    </citation>
    <scope>NUCLEOTIDE SEQUENCE</scope>
    <source>
        <strain evidence="11">03SP1</strain>
    </source>
</reference>
<sequence length="325" mass="37073">MIQNKVTEESGRDVSYDTEEDADAPRVSQWVDEDEDLAFSDPHVPVAGPSQLNTLRADLSALPIGTLRHAQNVLNQTESSSETEGPESGGSQTDDEQDIPIGRPTMTREGKQKQGVEVGKRSNKHAPIEVSSKKPVTRRRNVIEVKVPEVRDPRFIPMTGKLDADKFHANYSFLAKNHESELQTLRENLKRARKLLSSSPRELRSEREREVARLELAMKRTESIVNHDRQLNLERETLLKVKQEEQEKRRKGKGSWWMKNTAKKEALVKARYGALAEQGGQRAVKKAIERKRRKVGQKDKRSRPFVEDVRPETGWPHKKRKVGVV</sequence>
<keyword evidence="7 9" id="KW-0687">Ribonucleoprotein</keyword>
<dbReference type="Pfam" id="PF06102">
    <property type="entry name" value="RRP36"/>
    <property type="match status" value="1"/>
</dbReference>
<evidence type="ECO:0000256" key="7">
    <source>
        <dbReference type="ARBA" id="ARBA00023274"/>
    </source>
</evidence>
<feature type="region of interest" description="Disordered" evidence="10">
    <location>
        <begin position="70"/>
        <end position="137"/>
    </location>
</feature>
<feature type="compositionally biased region" description="Basic residues" evidence="10">
    <location>
        <begin position="283"/>
        <end position="295"/>
    </location>
</feature>
<dbReference type="GeneID" id="66070053"/>
<dbReference type="GO" id="GO:0005730">
    <property type="term" value="C:nucleolus"/>
    <property type="evidence" value="ECO:0007669"/>
    <property type="project" value="UniProtKB-SubCell"/>
</dbReference>
<dbReference type="KEGG" id="more:E1B28_000977"/>
<evidence type="ECO:0000256" key="10">
    <source>
        <dbReference type="SAM" id="MobiDB-lite"/>
    </source>
</evidence>
<dbReference type="PANTHER" id="PTHR21738">
    <property type="entry name" value="RIBOSOMAL RNA PROCESSING PROTEIN 36 HOMOLOG"/>
    <property type="match status" value="1"/>
</dbReference>
<comment type="subunit">
    <text evidence="9">Associates with 90S and pre-40S pre-ribosomal particles.</text>
</comment>
<protein>
    <recommendedName>
        <fullName evidence="9">rRNA biogenesis protein RRP36</fullName>
    </recommendedName>
</protein>
<comment type="caution">
    <text evidence="11">The sequence shown here is derived from an EMBL/GenBank/DDBJ whole genome shotgun (WGS) entry which is preliminary data.</text>
</comment>
<gene>
    <name evidence="11" type="ORF">E1B28_000977</name>
</gene>
<comment type="subcellular location">
    <subcellularLocation>
        <location evidence="1 9">Nucleus</location>
        <location evidence="1 9">Nucleolus</location>
    </subcellularLocation>
</comment>
<feature type="compositionally biased region" description="Basic and acidic residues" evidence="10">
    <location>
        <begin position="1"/>
        <end position="15"/>
    </location>
</feature>
<name>A0A9P8AEY5_9AGAR</name>
<dbReference type="PANTHER" id="PTHR21738:SF0">
    <property type="entry name" value="RIBOSOMAL RNA PROCESSING PROTEIN 36 HOMOLOG"/>
    <property type="match status" value="1"/>
</dbReference>
<dbReference type="EMBL" id="CM032181">
    <property type="protein sequence ID" value="KAG7099104.1"/>
    <property type="molecule type" value="Genomic_DNA"/>
</dbReference>
<dbReference type="GO" id="GO:0030686">
    <property type="term" value="C:90S preribosome"/>
    <property type="evidence" value="ECO:0007669"/>
    <property type="project" value="TreeGrafter"/>
</dbReference>
<evidence type="ECO:0000256" key="1">
    <source>
        <dbReference type="ARBA" id="ARBA00004604"/>
    </source>
</evidence>
<organism evidence="11 12">
    <name type="scientific">Marasmius oreades</name>
    <name type="common">fairy-ring Marasmius</name>
    <dbReference type="NCBI Taxonomy" id="181124"/>
    <lineage>
        <taxon>Eukaryota</taxon>
        <taxon>Fungi</taxon>
        <taxon>Dikarya</taxon>
        <taxon>Basidiomycota</taxon>
        <taxon>Agaricomycotina</taxon>
        <taxon>Agaricomycetes</taxon>
        <taxon>Agaricomycetidae</taxon>
        <taxon>Agaricales</taxon>
        <taxon>Marasmiineae</taxon>
        <taxon>Marasmiaceae</taxon>
        <taxon>Marasmius</taxon>
    </lineage>
</organism>
<evidence type="ECO:0000256" key="9">
    <source>
        <dbReference type="RuleBase" id="RU368027"/>
    </source>
</evidence>
<feature type="compositionally biased region" description="Basic and acidic residues" evidence="10">
    <location>
        <begin position="106"/>
        <end position="120"/>
    </location>
</feature>
<evidence type="ECO:0000256" key="4">
    <source>
        <dbReference type="ARBA" id="ARBA00022552"/>
    </source>
</evidence>
<comment type="function">
    <text evidence="8 9">Component of the 90S pre-ribosome involved in the maturation of rRNAs. Required for early cleavages of the pre-RNAs in the 40S ribosomal subunit maturation pathway.</text>
</comment>
<evidence type="ECO:0000313" key="11">
    <source>
        <dbReference type="EMBL" id="KAG7099104.1"/>
    </source>
</evidence>
<feature type="compositionally biased region" description="Basic and acidic residues" evidence="10">
    <location>
        <begin position="296"/>
        <end position="311"/>
    </location>
</feature>
<evidence type="ECO:0000256" key="3">
    <source>
        <dbReference type="ARBA" id="ARBA00022517"/>
    </source>
</evidence>
<dbReference type="Proteomes" id="UP001049176">
    <property type="component" value="Chromosome 1"/>
</dbReference>
<keyword evidence="4 9" id="KW-0698">rRNA processing</keyword>
<keyword evidence="6 9" id="KW-0539">Nucleus</keyword>
<keyword evidence="3 9" id="KW-0690">Ribosome biogenesis</keyword>
<keyword evidence="12" id="KW-1185">Reference proteome</keyword>
<dbReference type="InterPro" id="IPR009292">
    <property type="entry name" value="RRP36"/>
</dbReference>
<accession>A0A9P8AEY5</accession>
<dbReference type="AlphaFoldDB" id="A0A9P8AEY5"/>